<dbReference type="eggNOG" id="COG3791">
    <property type="taxonomic scope" value="Bacteria"/>
</dbReference>
<keyword evidence="3" id="KW-0862">Zinc</keyword>
<evidence type="ECO:0000256" key="3">
    <source>
        <dbReference type="ARBA" id="ARBA00022833"/>
    </source>
</evidence>
<dbReference type="STRING" id="323850.Shew_3339"/>
<evidence type="ECO:0000313" key="6">
    <source>
        <dbReference type="Proteomes" id="UP000001558"/>
    </source>
</evidence>
<dbReference type="HOGENOM" id="CLU_055491_7_1_6"/>
<dbReference type="Pfam" id="PF04828">
    <property type="entry name" value="GFA"/>
    <property type="match status" value="1"/>
</dbReference>
<dbReference type="PANTHER" id="PTHR28620:SF1">
    <property type="entry name" value="CENP-V_GFA DOMAIN-CONTAINING PROTEIN"/>
    <property type="match status" value="1"/>
</dbReference>
<dbReference type="PANTHER" id="PTHR28620">
    <property type="entry name" value="CENTROMERE PROTEIN V"/>
    <property type="match status" value="1"/>
</dbReference>
<dbReference type="GO" id="GO:0016846">
    <property type="term" value="F:carbon-sulfur lyase activity"/>
    <property type="evidence" value="ECO:0007669"/>
    <property type="project" value="InterPro"/>
</dbReference>
<dbReference type="InterPro" id="IPR052355">
    <property type="entry name" value="CENP-V-like"/>
</dbReference>
<evidence type="ECO:0000259" key="4">
    <source>
        <dbReference type="PROSITE" id="PS51891"/>
    </source>
</evidence>
<proteinExistence type="inferred from homology"/>
<dbReference type="AlphaFoldDB" id="A3QIA7"/>
<dbReference type="Gene3D" id="2.170.150.70">
    <property type="match status" value="1"/>
</dbReference>
<dbReference type="InterPro" id="IPR006913">
    <property type="entry name" value="CENP-V/GFA"/>
</dbReference>
<dbReference type="KEGG" id="slo:Shew_3339"/>
<dbReference type="OrthoDB" id="9805575at2"/>
<dbReference type="InterPro" id="IPR011057">
    <property type="entry name" value="Mss4-like_sf"/>
</dbReference>
<keyword evidence="2" id="KW-0479">Metal-binding</keyword>
<dbReference type="PROSITE" id="PS51891">
    <property type="entry name" value="CENP_V_GFA"/>
    <property type="match status" value="1"/>
</dbReference>
<keyword evidence="6" id="KW-1185">Reference proteome</keyword>
<protein>
    <submittedName>
        <fullName evidence="5">Glutathione-dependent formaldehyde-activating, GFA</fullName>
    </submittedName>
</protein>
<accession>A3QIA7</accession>
<dbReference type="GO" id="GO:0046872">
    <property type="term" value="F:metal ion binding"/>
    <property type="evidence" value="ECO:0007669"/>
    <property type="project" value="UniProtKB-KW"/>
</dbReference>
<comment type="similarity">
    <text evidence="1">Belongs to the Gfa family.</text>
</comment>
<evidence type="ECO:0000256" key="2">
    <source>
        <dbReference type="ARBA" id="ARBA00022723"/>
    </source>
</evidence>
<dbReference type="SUPFAM" id="SSF51316">
    <property type="entry name" value="Mss4-like"/>
    <property type="match status" value="1"/>
</dbReference>
<gene>
    <name evidence="5" type="ordered locus">Shew_3339</name>
</gene>
<reference evidence="5 6" key="1">
    <citation type="submission" date="2007-03" db="EMBL/GenBank/DDBJ databases">
        <title>Complete sequence of Shewanella loihica PV-4.</title>
        <authorList>
            <consortium name="US DOE Joint Genome Institute"/>
            <person name="Copeland A."/>
            <person name="Lucas S."/>
            <person name="Lapidus A."/>
            <person name="Barry K."/>
            <person name="Detter J.C."/>
            <person name="Glavina del Rio T."/>
            <person name="Hammon N."/>
            <person name="Israni S."/>
            <person name="Dalin E."/>
            <person name="Tice H."/>
            <person name="Pitluck S."/>
            <person name="Chain P."/>
            <person name="Malfatti S."/>
            <person name="Shin M."/>
            <person name="Vergez L."/>
            <person name="Schmutz J."/>
            <person name="Larimer F."/>
            <person name="Land M."/>
            <person name="Hauser L."/>
            <person name="Kyrpides N."/>
            <person name="Mikhailova N."/>
            <person name="Romine M.F."/>
            <person name="Serres G."/>
            <person name="Fredrickson J."/>
            <person name="Tiedje J."/>
            <person name="Richardson P."/>
        </authorList>
    </citation>
    <scope>NUCLEOTIDE SEQUENCE [LARGE SCALE GENOMIC DNA]</scope>
    <source>
        <strain evidence="6">ATCC BAA-1088 / PV-4</strain>
    </source>
</reference>
<feature type="domain" description="CENP-V/GFA" evidence="4">
    <location>
        <begin position="1"/>
        <end position="121"/>
    </location>
</feature>
<evidence type="ECO:0000256" key="1">
    <source>
        <dbReference type="ARBA" id="ARBA00005495"/>
    </source>
</evidence>
<organism evidence="5 6">
    <name type="scientific">Shewanella loihica (strain ATCC BAA-1088 / PV-4)</name>
    <dbReference type="NCBI Taxonomy" id="323850"/>
    <lineage>
        <taxon>Bacteria</taxon>
        <taxon>Pseudomonadati</taxon>
        <taxon>Pseudomonadota</taxon>
        <taxon>Gammaproteobacteria</taxon>
        <taxon>Alteromonadales</taxon>
        <taxon>Shewanellaceae</taxon>
        <taxon>Shewanella</taxon>
    </lineage>
</organism>
<dbReference type="RefSeq" id="WP_011867135.1">
    <property type="nucleotide sequence ID" value="NC_009092.1"/>
</dbReference>
<dbReference type="Proteomes" id="UP000001558">
    <property type="component" value="Chromosome"/>
</dbReference>
<name>A3QIA7_SHELP</name>
<evidence type="ECO:0000313" key="5">
    <source>
        <dbReference type="EMBL" id="ABO25205.1"/>
    </source>
</evidence>
<sequence>MQLSCHCGQVQLTLATPPETLTSCNCSICSRYAALWGYFDPKEVSLNELAPSGQEESAFVGYSHGDKYLVFYHCKRCGCVTHTMTTDKVSEPRIALNFRMAPEALREKIQIRHFDGADTWQYLD</sequence>
<dbReference type="EMBL" id="CP000606">
    <property type="protein sequence ID" value="ABO25205.1"/>
    <property type="molecule type" value="Genomic_DNA"/>
</dbReference>